<gene>
    <name evidence="4" type="ORF">ITX44_38385</name>
</gene>
<dbReference type="Pfam" id="PF02342">
    <property type="entry name" value="TerD"/>
    <property type="match status" value="1"/>
</dbReference>
<feature type="domain" description="TerD" evidence="2">
    <location>
        <begin position="546"/>
        <end position="691"/>
    </location>
</feature>
<proteinExistence type="predicted"/>
<keyword evidence="4" id="KW-0255">Endonuclease</keyword>
<feature type="region of interest" description="Disordered" evidence="1">
    <location>
        <begin position="1"/>
        <end position="70"/>
    </location>
</feature>
<dbReference type="Proteomes" id="UP000749040">
    <property type="component" value="Unassembled WGS sequence"/>
</dbReference>
<dbReference type="InterPro" id="IPR011856">
    <property type="entry name" value="tRNA_endonuc-like_dom_sf"/>
</dbReference>
<feature type="compositionally biased region" description="Low complexity" evidence="1">
    <location>
        <begin position="514"/>
        <end position="530"/>
    </location>
</feature>
<dbReference type="RefSeq" id="WP_205364179.1">
    <property type="nucleotide sequence ID" value="NZ_JADKYB010000035.1"/>
</dbReference>
<keyword evidence="4" id="KW-0378">Hydrolase</keyword>
<name>A0ABS2U586_9ACTN</name>
<organism evidence="4 5">
    <name type="scientific">Actinacidiphila acididurans</name>
    <dbReference type="NCBI Taxonomy" id="2784346"/>
    <lineage>
        <taxon>Bacteria</taxon>
        <taxon>Bacillati</taxon>
        <taxon>Actinomycetota</taxon>
        <taxon>Actinomycetes</taxon>
        <taxon>Kitasatosporales</taxon>
        <taxon>Streptomycetaceae</taxon>
        <taxon>Actinacidiphila</taxon>
    </lineage>
</organism>
<dbReference type="EMBL" id="JADKYB010000035">
    <property type="protein sequence ID" value="MBM9510331.1"/>
    <property type="molecule type" value="Genomic_DNA"/>
</dbReference>
<protein>
    <submittedName>
        <fullName evidence="4">Restriction endonuclease</fullName>
    </submittedName>
</protein>
<evidence type="ECO:0000259" key="2">
    <source>
        <dbReference type="Pfam" id="PF02342"/>
    </source>
</evidence>
<evidence type="ECO:0000259" key="3">
    <source>
        <dbReference type="Pfam" id="PF04471"/>
    </source>
</evidence>
<dbReference type="CDD" id="cd06974">
    <property type="entry name" value="TerD_like"/>
    <property type="match status" value="1"/>
</dbReference>
<keyword evidence="4" id="KW-0540">Nuclease</keyword>
<evidence type="ECO:0000313" key="5">
    <source>
        <dbReference type="Proteomes" id="UP000749040"/>
    </source>
</evidence>
<dbReference type="SUPFAM" id="SSF52980">
    <property type="entry name" value="Restriction endonuclease-like"/>
    <property type="match status" value="1"/>
</dbReference>
<keyword evidence="5" id="KW-1185">Reference proteome</keyword>
<dbReference type="PANTHER" id="PTHR30015:SF7">
    <property type="entry name" value="TYPE IV METHYL-DIRECTED RESTRICTION ENZYME ECOKMRR"/>
    <property type="match status" value="1"/>
</dbReference>
<comment type="caution">
    <text evidence="4">The sequence shown here is derived from an EMBL/GenBank/DDBJ whole genome shotgun (WGS) entry which is preliminary data.</text>
</comment>
<feature type="region of interest" description="Disordered" evidence="1">
    <location>
        <begin position="514"/>
        <end position="533"/>
    </location>
</feature>
<reference evidence="4 5" key="1">
    <citation type="submission" date="2021-01" db="EMBL/GenBank/DDBJ databases">
        <title>Streptomyces acididurans sp. nov., isolated from a peat swamp forest soil.</title>
        <authorList>
            <person name="Chantavorakit T."/>
            <person name="Duangmal K."/>
        </authorList>
    </citation>
    <scope>NUCLEOTIDE SEQUENCE [LARGE SCALE GENOMIC DNA]</scope>
    <source>
        <strain evidence="4 5">KK5PA1</strain>
    </source>
</reference>
<accession>A0ABS2U586</accession>
<feature type="compositionally biased region" description="Low complexity" evidence="1">
    <location>
        <begin position="13"/>
        <end position="23"/>
    </location>
</feature>
<dbReference type="InterPro" id="IPR011335">
    <property type="entry name" value="Restrct_endonuc-II-like"/>
</dbReference>
<dbReference type="InterPro" id="IPR007560">
    <property type="entry name" value="Restrct_endonuc_IV_Mrr"/>
</dbReference>
<dbReference type="PANTHER" id="PTHR30015">
    <property type="entry name" value="MRR RESTRICTION SYSTEM PROTEIN"/>
    <property type="match status" value="1"/>
</dbReference>
<dbReference type="Pfam" id="PF04471">
    <property type="entry name" value="Mrr_cat"/>
    <property type="match status" value="1"/>
</dbReference>
<feature type="compositionally biased region" description="Basic and acidic residues" evidence="1">
    <location>
        <begin position="24"/>
        <end position="70"/>
    </location>
</feature>
<dbReference type="Gene3D" id="2.60.60.30">
    <property type="entry name" value="sav2460 like domains"/>
    <property type="match status" value="1"/>
</dbReference>
<evidence type="ECO:0000256" key="1">
    <source>
        <dbReference type="SAM" id="MobiDB-lite"/>
    </source>
</evidence>
<feature type="domain" description="Restriction endonuclease type IV Mrr" evidence="3">
    <location>
        <begin position="392"/>
        <end position="504"/>
    </location>
</feature>
<dbReference type="InterPro" id="IPR003325">
    <property type="entry name" value="TerD"/>
</dbReference>
<dbReference type="GO" id="GO:0004519">
    <property type="term" value="F:endonuclease activity"/>
    <property type="evidence" value="ECO:0007669"/>
    <property type="project" value="UniProtKB-KW"/>
</dbReference>
<dbReference type="InterPro" id="IPR052906">
    <property type="entry name" value="Type_IV_Methyl-Rstrct_Enzyme"/>
</dbReference>
<sequence length="697" mass="76324">MSRRPPGLVSTWAEIQRQQQRQTEAQRRARAQAEREQQRQRRAAERAQARSRQEEKAAYRARREEDARRRTAELDERFSELTGLLRAGVRAPAFAPEAMYASEELAPFAPGRLAEPVVMPRPEMYGLGRQSGWGRPEERQARAAYERDLAAAGAAERRRQEQLAAYREEYRRWAEQRLADIRRHNAGVRQTLAALERRDPEAVEEYLTAALYASPAWPEGLPRQVSASFEPPERRLVLTWELPAYAAVPEAAEVRYMPTADRDKEVPRPAAERRTAYRDLVAQCMLLVLRDLFAADHFELLDSVLLSGFVNDTDPATGHRSPVFLASVLTSREVFTAVNLSRVNPVDCLVEGLGGELSARPDKRVGVAPVRLPGESGRTAVSHGGGEEPDLLAMDPLEFEELVAELFRAMGMQAVTTVRSGDGGVDVDALDPDPIRGGKIAVQVKRYRNTVNPGYVRDLFGTVQSTGANKGVLITTSGFGPTSYAFANGKPLTLVSGTELVELLHQHGLAGRLGPAPAGADAAARPATASPDDEPDASVLGLWWQGPVRLDVCALVCRGGRALGDDHFVFFNNPRTPDGSVRMMPALGEDKAALWVDFERLPDRADRLVLLAAIDPAVNPDADLSGFTGARIRLTDPSGAEIDRLEVSDGRPGETALILGSFRKRPGGDWNFVPGGKGYQGPGGLVELVQEHGIEVE</sequence>
<dbReference type="Gene3D" id="3.40.1350.10">
    <property type="match status" value="1"/>
</dbReference>
<evidence type="ECO:0000313" key="4">
    <source>
        <dbReference type="EMBL" id="MBM9510331.1"/>
    </source>
</evidence>